<reference evidence="2" key="1">
    <citation type="journal article" date="2024" name="IScience">
        <title>Strigolactones Initiate the Formation of Haustorium-like Structures in Castilleja.</title>
        <authorList>
            <person name="Buerger M."/>
            <person name="Peterson D."/>
            <person name="Chory J."/>
        </authorList>
    </citation>
    <scope>NUCLEOTIDE SEQUENCE [LARGE SCALE GENOMIC DNA]</scope>
</reference>
<dbReference type="AlphaFoldDB" id="A0ABD3BWF5"/>
<comment type="caution">
    <text evidence="1">The sequence shown here is derived from an EMBL/GenBank/DDBJ whole genome shotgun (WGS) entry which is preliminary data.</text>
</comment>
<gene>
    <name evidence="1" type="ORF">CASFOL_036526</name>
</gene>
<organism evidence="1 2">
    <name type="scientific">Castilleja foliolosa</name>
    <dbReference type="NCBI Taxonomy" id="1961234"/>
    <lineage>
        <taxon>Eukaryota</taxon>
        <taxon>Viridiplantae</taxon>
        <taxon>Streptophyta</taxon>
        <taxon>Embryophyta</taxon>
        <taxon>Tracheophyta</taxon>
        <taxon>Spermatophyta</taxon>
        <taxon>Magnoliopsida</taxon>
        <taxon>eudicotyledons</taxon>
        <taxon>Gunneridae</taxon>
        <taxon>Pentapetalae</taxon>
        <taxon>asterids</taxon>
        <taxon>lamiids</taxon>
        <taxon>Lamiales</taxon>
        <taxon>Orobanchaceae</taxon>
        <taxon>Pedicularideae</taxon>
        <taxon>Castillejinae</taxon>
        <taxon>Castilleja</taxon>
    </lineage>
</organism>
<dbReference type="EMBL" id="JAVIJP010000066">
    <property type="protein sequence ID" value="KAL3621614.1"/>
    <property type="molecule type" value="Genomic_DNA"/>
</dbReference>
<keyword evidence="2" id="KW-1185">Reference proteome</keyword>
<protein>
    <submittedName>
        <fullName evidence="1">Uncharacterized protein</fullName>
    </submittedName>
</protein>
<sequence length="46" mass="5281">MLLSLIFFSDLSTNVSDDELNHFEEFIGFVNSLDLVKGFNCSDDEY</sequence>
<evidence type="ECO:0000313" key="2">
    <source>
        <dbReference type="Proteomes" id="UP001632038"/>
    </source>
</evidence>
<proteinExistence type="predicted"/>
<accession>A0ABD3BWF5</accession>
<evidence type="ECO:0000313" key="1">
    <source>
        <dbReference type="EMBL" id="KAL3621614.1"/>
    </source>
</evidence>
<name>A0ABD3BWF5_9LAMI</name>
<dbReference type="Proteomes" id="UP001632038">
    <property type="component" value="Unassembled WGS sequence"/>
</dbReference>